<dbReference type="PANTHER" id="PTHR37984:SF5">
    <property type="entry name" value="PROTEIN NYNRIN-LIKE"/>
    <property type="match status" value="1"/>
</dbReference>
<dbReference type="Proteomes" id="UP000681722">
    <property type="component" value="Unassembled WGS sequence"/>
</dbReference>
<sequence length="128" mass="14791">MQTRLCNYIPSTTNVQFERFNATFYPQLAKLHDQNVNDWGKYLSACVFAYNTGIHATTGYLPFQLIFARQPVLSFDAPKPVIALTKPNDYWTHINLLVNGYKNSVKYNIHDQQQLAKQCYDKGRTNPI</sequence>
<dbReference type="Proteomes" id="UP000677228">
    <property type="component" value="Unassembled WGS sequence"/>
</dbReference>
<dbReference type="EMBL" id="CAJOBC010084724">
    <property type="protein sequence ID" value="CAF4321294.1"/>
    <property type="molecule type" value="Genomic_DNA"/>
</dbReference>
<dbReference type="InterPro" id="IPR012337">
    <property type="entry name" value="RNaseH-like_sf"/>
</dbReference>
<dbReference type="InterPro" id="IPR036397">
    <property type="entry name" value="RNaseH_sf"/>
</dbReference>
<proteinExistence type="predicted"/>
<organism evidence="2 5">
    <name type="scientific">Didymodactylos carnosus</name>
    <dbReference type="NCBI Taxonomy" id="1234261"/>
    <lineage>
        <taxon>Eukaryota</taxon>
        <taxon>Metazoa</taxon>
        <taxon>Spiralia</taxon>
        <taxon>Gnathifera</taxon>
        <taxon>Rotifera</taxon>
        <taxon>Eurotatoria</taxon>
        <taxon>Bdelloidea</taxon>
        <taxon>Philodinida</taxon>
        <taxon>Philodinidae</taxon>
        <taxon>Didymodactylos</taxon>
    </lineage>
</organism>
<name>A0A815PAY0_9BILA</name>
<keyword evidence="5" id="KW-1185">Reference proteome</keyword>
<evidence type="ECO:0000313" key="2">
    <source>
        <dbReference type="EMBL" id="CAF1446683.1"/>
    </source>
</evidence>
<evidence type="ECO:0008006" key="6">
    <source>
        <dbReference type="Google" id="ProtNLM"/>
    </source>
</evidence>
<evidence type="ECO:0000313" key="3">
    <source>
        <dbReference type="EMBL" id="CAF4115385.1"/>
    </source>
</evidence>
<dbReference type="OrthoDB" id="413122at2759"/>
<dbReference type="GO" id="GO:0003676">
    <property type="term" value="F:nucleic acid binding"/>
    <property type="evidence" value="ECO:0007669"/>
    <property type="project" value="InterPro"/>
</dbReference>
<dbReference type="Proteomes" id="UP000682733">
    <property type="component" value="Unassembled WGS sequence"/>
</dbReference>
<dbReference type="Gene3D" id="3.30.420.10">
    <property type="entry name" value="Ribonuclease H-like superfamily/Ribonuclease H"/>
    <property type="match status" value="1"/>
</dbReference>
<evidence type="ECO:0000313" key="4">
    <source>
        <dbReference type="EMBL" id="CAF4321294.1"/>
    </source>
</evidence>
<dbReference type="EMBL" id="CAJOBA010041503">
    <property type="protein sequence ID" value="CAF4115385.1"/>
    <property type="molecule type" value="Genomic_DNA"/>
</dbReference>
<dbReference type="EMBL" id="CAJNOK010019918">
    <property type="protein sequence ID" value="CAF1308061.1"/>
    <property type="molecule type" value="Genomic_DNA"/>
</dbReference>
<dbReference type="PANTHER" id="PTHR37984">
    <property type="entry name" value="PROTEIN CBG26694"/>
    <property type="match status" value="1"/>
</dbReference>
<comment type="caution">
    <text evidence="2">The sequence shown here is derived from an EMBL/GenBank/DDBJ whole genome shotgun (WGS) entry which is preliminary data.</text>
</comment>
<dbReference type="SUPFAM" id="SSF53098">
    <property type="entry name" value="Ribonuclease H-like"/>
    <property type="match status" value="1"/>
</dbReference>
<protein>
    <recommendedName>
        <fullName evidence="6">Integrase catalytic domain-containing protein</fullName>
    </recommendedName>
</protein>
<dbReference type="InterPro" id="IPR050951">
    <property type="entry name" value="Retrovirus_Pol_polyprotein"/>
</dbReference>
<dbReference type="Proteomes" id="UP000663829">
    <property type="component" value="Unassembled WGS sequence"/>
</dbReference>
<dbReference type="EMBL" id="CAJNOQ010019275">
    <property type="protein sequence ID" value="CAF1446683.1"/>
    <property type="molecule type" value="Genomic_DNA"/>
</dbReference>
<evidence type="ECO:0000313" key="5">
    <source>
        <dbReference type="Proteomes" id="UP000663829"/>
    </source>
</evidence>
<gene>
    <name evidence="2" type="ORF">GPM918_LOCUS34575</name>
    <name evidence="1" type="ORF">OVA965_LOCUS28850</name>
    <name evidence="4" type="ORF">SRO942_LOCUS35282</name>
    <name evidence="3" type="ORF">TMI583_LOCUS29614</name>
</gene>
<evidence type="ECO:0000313" key="1">
    <source>
        <dbReference type="EMBL" id="CAF1308061.1"/>
    </source>
</evidence>
<reference evidence="2" key="1">
    <citation type="submission" date="2021-02" db="EMBL/GenBank/DDBJ databases">
        <authorList>
            <person name="Nowell W R."/>
        </authorList>
    </citation>
    <scope>NUCLEOTIDE SEQUENCE</scope>
</reference>
<accession>A0A815PAY0</accession>
<dbReference type="AlphaFoldDB" id="A0A815PAY0"/>